<dbReference type="SMART" id="SM00382">
    <property type="entry name" value="AAA"/>
    <property type="match status" value="1"/>
</dbReference>
<protein>
    <recommendedName>
        <fullName evidence="7">protein-secreting ATPase</fullName>
        <ecNumber evidence="7">7.4.2.8</ecNumber>
    </recommendedName>
</protein>
<dbReference type="FunFam" id="3.30.450.90:FF:000001">
    <property type="entry name" value="Type II secretion system ATPase GspE"/>
    <property type="match status" value="1"/>
</dbReference>
<keyword evidence="6" id="KW-1278">Translocase</keyword>
<dbReference type="SUPFAM" id="SSF52540">
    <property type="entry name" value="P-loop containing nucleoside triphosphate hydrolases"/>
    <property type="match status" value="1"/>
</dbReference>
<keyword evidence="4" id="KW-0067">ATP-binding</keyword>
<dbReference type="SUPFAM" id="SSF160246">
    <property type="entry name" value="EspE N-terminal domain-like"/>
    <property type="match status" value="1"/>
</dbReference>
<keyword evidence="11" id="KW-1185">Reference proteome</keyword>
<accession>A0A2M9Y2A0</accession>
<feature type="domain" description="Bacterial type II secretion system protein E" evidence="9">
    <location>
        <begin position="378"/>
        <end position="392"/>
    </location>
</feature>
<dbReference type="EC" id="7.4.2.8" evidence="7"/>
<dbReference type="GO" id="GO:0008564">
    <property type="term" value="F:protein-exporting ATPase activity"/>
    <property type="evidence" value="ECO:0007669"/>
    <property type="project" value="UniProtKB-EC"/>
</dbReference>
<evidence type="ECO:0000256" key="4">
    <source>
        <dbReference type="ARBA" id="ARBA00022840"/>
    </source>
</evidence>
<dbReference type="PANTHER" id="PTHR30258">
    <property type="entry name" value="TYPE II SECRETION SYSTEM PROTEIN GSPE-RELATED"/>
    <property type="match status" value="1"/>
</dbReference>
<evidence type="ECO:0000256" key="7">
    <source>
        <dbReference type="ARBA" id="ARBA00024382"/>
    </source>
</evidence>
<dbReference type="Gene3D" id="3.30.300.160">
    <property type="entry name" value="Type II secretion system, protein E, N-terminal domain"/>
    <property type="match status" value="1"/>
</dbReference>
<evidence type="ECO:0000256" key="5">
    <source>
        <dbReference type="ARBA" id="ARBA00022927"/>
    </source>
</evidence>
<dbReference type="OrthoDB" id="9808272at2"/>
<dbReference type="InterPro" id="IPR003593">
    <property type="entry name" value="AAA+_ATPase"/>
</dbReference>
<evidence type="ECO:0000256" key="8">
    <source>
        <dbReference type="ARBA" id="ARBA00034006"/>
    </source>
</evidence>
<keyword evidence="5" id="KW-0653">Protein transport</keyword>
<evidence type="ECO:0000256" key="2">
    <source>
        <dbReference type="ARBA" id="ARBA00022448"/>
    </source>
</evidence>
<evidence type="ECO:0000256" key="3">
    <source>
        <dbReference type="ARBA" id="ARBA00022741"/>
    </source>
</evidence>
<sequence length="558" mass="62079">MRKSLGQILLEDGILTVKDLEDISKQQEKTNLPITHIIQKKGLASESDILKALAKLHRMEFIDKLEFAANDEVFGKIPLKLVQRSKIVPVSVKGKKVVVATSDPTDLHPMDDMRSFLKGYEIQFVLATENEIMRIIHSQFDKTTAEAKEMMDEMDGSFGDLSDAFESDALDLSNEAPIIKMVNVILSQAVSERASDIHVEPFEKSVVVRYRVDGVLQKVLSPPKSYLAGISTRIKIMSNLNIAENRLPQDGRIKLRLAGKDVDVRVSIIPCQFGERIVMRILNKTDQKYSIETMGFNKEILGDFKNLIYKPYGIILVTGPTGSGKSTTLYSALSEINTEERNIITCEDPVEYQMDGISQMQMNEKIGLTFAAGLRSILRQDPDVVMVGEIRDEETARIAIQASLTGHLVFSTLHTNDASSAVTRLVDMGIEPYLITSSVLGFMAQRLVRVICKDCKTSYKPTDKDLAGLGIQRKELKNGVLYRGKGCSSCLNSGYKGRTGLYELLTMNDEIKRAILQGADANRIKELAVKNGLSTLQDYGKYKVIEGVTTPEEVLRVS</sequence>
<dbReference type="EMBL" id="RQFP01000014">
    <property type="protein sequence ID" value="TGK91680.1"/>
    <property type="molecule type" value="Genomic_DNA"/>
</dbReference>
<comment type="caution">
    <text evidence="10">The sequence shown here is derived from an EMBL/GenBank/DDBJ whole genome shotgun (WGS) entry which is preliminary data.</text>
</comment>
<dbReference type="GO" id="GO:0016887">
    <property type="term" value="F:ATP hydrolysis activity"/>
    <property type="evidence" value="ECO:0007669"/>
    <property type="project" value="TreeGrafter"/>
</dbReference>
<dbReference type="GO" id="GO:0015627">
    <property type="term" value="C:type II protein secretion system complex"/>
    <property type="evidence" value="ECO:0007669"/>
    <property type="project" value="InterPro"/>
</dbReference>
<comment type="catalytic activity">
    <reaction evidence="8">
        <text>ATP + H2O + cellular proteinSide 1 = ADP + phosphate + cellular proteinSide 2.</text>
        <dbReference type="EC" id="7.4.2.8"/>
    </reaction>
</comment>
<dbReference type="InterPro" id="IPR027417">
    <property type="entry name" value="P-loop_NTPase"/>
</dbReference>
<dbReference type="GO" id="GO:0015628">
    <property type="term" value="P:protein secretion by the type II secretion system"/>
    <property type="evidence" value="ECO:0007669"/>
    <property type="project" value="InterPro"/>
</dbReference>
<dbReference type="CDD" id="cd01129">
    <property type="entry name" value="PulE-GspE-like"/>
    <property type="match status" value="1"/>
</dbReference>
<comment type="similarity">
    <text evidence="1">Belongs to the GSP E family.</text>
</comment>
<dbReference type="InterPro" id="IPR013369">
    <property type="entry name" value="T2SS_GspE"/>
</dbReference>
<dbReference type="Pfam" id="PF00437">
    <property type="entry name" value="T2SSE"/>
    <property type="match status" value="1"/>
</dbReference>
<evidence type="ECO:0000313" key="11">
    <source>
        <dbReference type="Proteomes" id="UP000297891"/>
    </source>
</evidence>
<dbReference type="Pfam" id="PF05157">
    <property type="entry name" value="MshEN"/>
    <property type="match status" value="1"/>
</dbReference>
<keyword evidence="2" id="KW-0813">Transport</keyword>
<dbReference type="FunFam" id="3.30.300.160:FF:000002">
    <property type="entry name" value="Type II secretion system protein E"/>
    <property type="match status" value="1"/>
</dbReference>
<dbReference type="Gene3D" id="3.40.50.300">
    <property type="entry name" value="P-loop containing nucleotide triphosphate hydrolases"/>
    <property type="match status" value="1"/>
</dbReference>
<keyword evidence="3" id="KW-0547">Nucleotide-binding</keyword>
<dbReference type="FunFam" id="3.40.50.300:FF:000398">
    <property type="entry name" value="Type IV pilus assembly ATPase PilB"/>
    <property type="match status" value="1"/>
</dbReference>
<evidence type="ECO:0000313" key="10">
    <source>
        <dbReference type="EMBL" id="TGK91680.1"/>
    </source>
</evidence>
<proteinExistence type="inferred from homology"/>
<name>A0A2M9Y2A0_9LEPT</name>
<dbReference type="InterPro" id="IPR037257">
    <property type="entry name" value="T2SS_E_N_sf"/>
</dbReference>
<dbReference type="NCBIfam" id="TIGR02533">
    <property type="entry name" value="type_II_gspE"/>
    <property type="match status" value="1"/>
</dbReference>
<dbReference type="InterPro" id="IPR007831">
    <property type="entry name" value="T2SS_GspE_N"/>
</dbReference>
<reference evidence="10" key="1">
    <citation type="journal article" date="2019" name="PLoS Negl. Trop. Dis.">
        <title>Revisiting the worldwide diversity of Leptospira species in the environment.</title>
        <authorList>
            <person name="Vincent A.T."/>
            <person name="Schiettekatte O."/>
            <person name="Bourhy P."/>
            <person name="Veyrier F.J."/>
            <person name="Picardeau M."/>
        </authorList>
    </citation>
    <scope>NUCLEOTIDE SEQUENCE [LARGE SCALE GENOMIC DNA]</scope>
    <source>
        <strain evidence="10">201800277</strain>
    </source>
</reference>
<dbReference type="RefSeq" id="WP_100790074.1">
    <property type="nucleotide sequence ID" value="NZ_NPDQ01000003.1"/>
</dbReference>
<evidence type="ECO:0000256" key="6">
    <source>
        <dbReference type="ARBA" id="ARBA00022967"/>
    </source>
</evidence>
<dbReference type="PROSITE" id="PS00662">
    <property type="entry name" value="T2SP_E"/>
    <property type="match status" value="1"/>
</dbReference>
<dbReference type="GO" id="GO:0005524">
    <property type="term" value="F:ATP binding"/>
    <property type="evidence" value="ECO:0007669"/>
    <property type="project" value="UniProtKB-KW"/>
</dbReference>
<dbReference type="Proteomes" id="UP000297891">
    <property type="component" value="Unassembled WGS sequence"/>
</dbReference>
<gene>
    <name evidence="10" type="primary">gspE</name>
    <name evidence="10" type="ORF">EHQ30_15875</name>
</gene>
<dbReference type="PANTHER" id="PTHR30258:SF2">
    <property type="entry name" value="COMG OPERON PROTEIN 1"/>
    <property type="match status" value="1"/>
</dbReference>
<evidence type="ECO:0000256" key="1">
    <source>
        <dbReference type="ARBA" id="ARBA00006611"/>
    </source>
</evidence>
<dbReference type="AlphaFoldDB" id="A0A2M9Y2A0"/>
<organism evidence="10 11">
    <name type="scientific">Leptospira brenneri</name>
    <dbReference type="NCBI Taxonomy" id="2023182"/>
    <lineage>
        <taxon>Bacteria</taxon>
        <taxon>Pseudomonadati</taxon>
        <taxon>Spirochaetota</taxon>
        <taxon>Spirochaetia</taxon>
        <taxon>Leptospirales</taxon>
        <taxon>Leptospiraceae</taxon>
        <taxon>Leptospira</taxon>
    </lineage>
</organism>
<dbReference type="InterPro" id="IPR001482">
    <property type="entry name" value="T2SS/T4SS_dom"/>
</dbReference>
<evidence type="ECO:0000259" key="9">
    <source>
        <dbReference type="PROSITE" id="PS00662"/>
    </source>
</evidence>
<dbReference type="Gene3D" id="3.30.450.90">
    <property type="match status" value="1"/>
</dbReference>
<dbReference type="GO" id="GO:0005886">
    <property type="term" value="C:plasma membrane"/>
    <property type="evidence" value="ECO:0007669"/>
    <property type="project" value="TreeGrafter"/>
</dbReference>